<organism evidence="2 3">
    <name type="scientific">Priestia iocasae</name>
    <dbReference type="NCBI Taxonomy" id="2291674"/>
    <lineage>
        <taxon>Bacteria</taxon>
        <taxon>Bacillati</taxon>
        <taxon>Bacillota</taxon>
        <taxon>Bacilli</taxon>
        <taxon>Bacillales</taxon>
        <taxon>Bacillaceae</taxon>
        <taxon>Priestia</taxon>
    </lineage>
</organism>
<keyword evidence="3" id="KW-1185">Reference proteome</keyword>
<dbReference type="Pfam" id="PF16291">
    <property type="entry name" value="DUF4937"/>
    <property type="match status" value="1"/>
</dbReference>
<dbReference type="EMBL" id="JAFBFC010000002">
    <property type="protein sequence ID" value="MBM7702260.1"/>
    <property type="molecule type" value="Genomic_DNA"/>
</dbReference>
<dbReference type="InterPro" id="IPR011008">
    <property type="entry name" value="Dimeric_a/b-barrel"/>
</dbReference>
<evidence type="ECO:0000313" key="2">
    <source>
        <dbReference type="EMBL" id="MBM7702260.1"/>
    </source>
</evidence>
<comment type="caution">
    <text evidence="2">The sequence shown here is derived from an EMBL/GenBank/DDBJ whole genome shotgun (WGS) entry which is preliminary data.</text>
</comment>
<evidence type="ECO:0000259" key="1">
    <source>
        <dbReference type="Pfam" id="PF16291"/>
    </source>
</evidence>
<sequence>MLAKTIDCQIPVTKKDAFLYTQQHWSALTHIPGFIGQLGGWDLEDETNSCIIGLWDDEYFYRDFMKNTHDSIFYQSGQQKIYDQLHVSTASNSHFVQGVYRYFRSSAMETNYMIKTTLTVTDYDKQLAHILTKSVQHPGYRCLINVVVPISQTTITIVSLYGTACPPKTIDTLVHPDVRDAKQSIYKIDKKWLVLAQQV</sequence>
<dbReference type="SUPFAM" id="SSF54909">
    <property type="entry name" value="Dimeric alpha+beta barrel"/>
    <property type="match status" value="1"/>
</dbReference>
<name>A0ABS2QS73_9BACI</name>
<dbReference type="RefSeq" id="WP_205184974.1">
    <property type="nucleotide sequence ID" value="NZ_JAFBFC010000002.1"/>
</dbReference>
<dbReference type="Proteomes" id="UP000809829">
    <property type="component" value="Unassembled WGS sequence"/>
</dbReference>
<evidence type="ECO:0000313" key="3">
    <source>
        <dbReference type="Proteomes" id="UP000809829"/>
    </source>
</evidence>
<gene>
    <name evidence="2" type="ORF">JOC83_001094</name>
</gene>
<protein>
    <recommendedName>
        <fullName evidence="1">DUF4937 domain-containing protein</fullName>
    </recommendedName>
</protein>
<accession>A0ABS2QS73</accession>
<proteinExistence type="predicted"/>
<reference evidence="2 3" key="1">
    <citation type="submission" date="2021-01" db="EMBL/GenBank/DDBJ databases">
        <title>Genomic Encyclopedia of Type Strains, Phase IV (KMG-IV): sequencing the most valuable type-strain genomes for metagenomic binning, comparative biology and taxonomic classification.</title>
        <authorList>
            <person name="Goeker M."/>
        </authorList>
    </citation>
    <scope>NUCLEOTIDE SEQUENCE [LARGE SCALE GENOMIC DNA]</scope>
    <source>
        <strain evidence="2 3">DSM 104297</strain>
    </source>
</reference>
<dbReference type="InterPro" id="IPR032555">
    <property type="entry name" value="DUF4937"/>
</dbReference>
<feature type="domain" description="DUF4937" evidence="1">
    <location>
        <begin position="2"/>
        <end position="88"/>
    </location>
</feature>